<sequence length="255" mass="26767">MQFSQVKAIVTGAASGLGLAVVQRIVQAGGKAVIFDADIEAAENSAFSSGGDVIALQVDVCDENSVAAALKEAIDYLGSVNLLVNCAGILKSSKVVSATRVMPVEDFQRQIAVNLTGTFIVLKAVAEMMRDNMAGADEERGVIINTASIAAFEGQIGQVAYSAGKGAVASMTLPLARELADFNIRVMCIAPGVFDTKMMAGVSDEIKNSIIKQSLFPPRMGDASEFAQLVEQIVENPMLNACVIRLDGGLRMPAH</sequence>
<dbReference type="PRINTS" id="PR00080">
    <property type="entry name" value="SDRFAMILY"/>
</dbReference>
<dbReference type="EMBL" id="UOFG01000244">
    <property type="protein sequence ID" value="VAW65098.1"/>
    <property type="molecule type" value="Genomic_DNA"/>
</dbReference>
<name>A0A3B0XA16_9ZZZZ</name>
<dbReference type="InterPro" id="IPR020904">
    <property type="entry name" value="Sc_DH/Rdtase_CS"/>
</dbReference>
<dbReference type="PROSITE" id="PS00061">
    <property type="entry name" value="ADH_SHORT"/>
    <property type="match status" value="1"/>
</dbReference>
<dbReference type="GO" id="GO:0003857">
    <property type="term" value="F:(3S)-3-hydroxyacyl-CoA dehydrogenase (NAD+) activity"/>
    <property type="evidence" value="ECO:0007669"/>
    <property type="project" value="UniProtKB-EC"/>
</dbReference>
<dbReference type="EC" id="1.1.1.35" evidence="3"/>
<evidence type="ECO:0000256" key="1">
    <source>
        <dbReference type="ARBA" id="ARBA00023002"/>
    </source>
</evidence>
<gene>
    <name evidence="3" type="ORF">MNBD_GAMMA11-2109</name>
</gene>
<keyword evidence="1 3" id="KW-0560">Oxidoreductase</keyword>
<dbReference type="InterPro" id="IPR002347">
    <property type="entry name" value="SDR_fam"/>
</dbReference>
<protein>
    <submittedName>
        <fullName evidence="3">3-hydroxyacyl-CoA dehydrogenase @ 17hydroxysteroid dehydrogenase type 10 (HSD10)-like</fullName>
        <ecNumber evidence="3">1.1.1.35</ecNumber>
    </submittedName>
</protein>
<accession>A0A3B0XA16</accession>
<dbReference type="SUPFAM" id="SSF51735">
    <property type="entry name" value="NAD(P)-binding Rossmann-fold domains"/>
    <property type="match status" value="1"/>
</dbReference>
<proteinExistence type="predicted"/>
<evidence type="ECO:0000313" key="3">
    <source>
        <dbReference type="EMBL" id="VAW65098.1"/>
    </source>
</evidence>
<dbReference type="AlphaFoldDB" id="A0A3B0XA16"/>
<dbReference type="PANTHER" id="PTHR43658:SF8">
    <property type="entry name" value="17-BETA-HYDROXYSTEROID DEHYDROGENASE 14-RELATED"/>
    <property type="match status" value="1"/>
</dbReference>
<dbReference type="SMART" id="SM00822">
    <property type="entry name" value="PKS_KR"/>
    <property type="match status" value="1"/>
</dbReference>
<reference evidence="3" key="1">
    <citation type="submission" date="2018-06" db="EMBL/GenBank/DDBJ databases">
        <authorList>
            <person name="Zhirakovskaya E."/>
        </authorList>
    </citation>
    <scope>NUCLEOTIDE SEQUENCE</scope>
</reference>
<dbReference type="Gene3D" id="3.40.50.720">
    <property type="entry name" value="NAD(P)-binding Rossmann-like Domain"/>
    <property type="match status" value="1"/>
</dbReference>
<dbReference type="InterPro" id="IPR057326">
    <property type="entry name" value="KR_dom"/>
</dbReference>
<feature type="domain" description="Ketoreductase" evidence="2">
    <location>
        <begin position="6"/>
        <end position="192"/>
    </location>
</feature>
<evidence type="ECO:0000259" key="2">
    <source>
        <dbReference type="SMART" id="SM00822"/>
    </source>
</evidence>
<dbReference type="PRINTS" id="PR00081">
    <property type="entry name" value="GDHRDH"/>
</dbReference>
<organism evidence="3">
    <name type="scientific">hydrothermal vent metagenome</name>
    <dbReference type="NCBI Taxonomy" id="652676"/>
    <lineage>
        <taxon>unclassified sequences</taxon>
        <taxon>metagenomes</taxon>
        <taxon>ecological metagenomes</taxon>
    </lineage>
</organism>
<dbReference type="PANTHER" id="PTHR43658">
    <property type="entry name" value="SHORT-CHAIN DEHYDROGENASE/REDUCTASE"/>
    <property type="match status" value="1"/>
</dbReference>
<dbReference type="InterPro" id="IPR036291">
    <property type="entry name" value="NAD(P)-bd_dom_sf"/>
</dbReference>
<dbReference type="Pfam" id="PF00106">
    <property type="entry name" value="adh_short"/>
    <property type="match status" value="1"/>
</dbReference>